<dbReference type="EMBL" id="LWHJ01000011">
    <property type="protein sequence ID" value="OAQ41642.1"/>
    <property type="molecule type" value="Genomic_DNA"/>
</dbReference>
<comment type="caution">
    <text evidence="1">The sequence shown here is derived from an EMBL/GenBank/DDBJ whole genome shotgun (WGS) entry which is preliminary data.</text>
</comment>
<sequence length="255" mass="30053">MIIREELDQYLFITQHDHAYIAGEMFSNLKKEFLPSKHYESLKFAIHQHDRAWVIPDSHPLLDDYTGKPYSFLNYPEKLKLQFYKFGIEQVNMANSYAAILCSLHYCSLVKNNVSNDCKVFVEKEKLRQKHLINKLKLSQNEVEILDYQIKILNLCDNIALYVCMTQPNIRKDYEHPMFEKGFENSDFFNQSGYRGIVPMFIQGKLKVKFNYSPFEHHFDVKIIYKTVTKSLIKEIGLASAYQQANSSYYALRIT</sequence>
<evidence type="ECO:0000313" key="1">
    <source>
        <dbReference type="EMBL" id="OAQ41642.1"/>
    </source>
</evidence>
<dbReference type="Proteomes" id="UP000078459">
    <property type="component" value="Unassembled WGS sequence"/>
</dbReference>
<gene>
    <name evidence="1" type="ORF">A5893_00590</name>
</gene>
<accession>A0A179DLH0</accession>
<dbReference type="Pfam" id="PF13030">
    <property type="entry name" value="DUF3891"/>
    <property type="match status" value="1"/>
</dbReference>
<dbReference type="InterPro" id="IPR024992">
    <property type="entry name" value="DUF3891"/>
</dbReference>
<evidence type="ECO:0008006" key="3">
    <source>
        <dbReference type="Google" id="ProtNLM"/>
    </source>
</evidence>
<reference evidence="1 2" key="2">
    <citation type="submission" date="2016-06" db="EMBL/GenBank/DDBJ databases">
        <title>Pedobacter psychrophilus sp. nov., isolated from Antarctic fragmentary rock.</title>
        <authorList>
            <person name="Svec P."/>
        </authorList>
    </citation>
    <scope>NUCLEOTIDE SEQUENCE [LARGE SCALE GENOMIC DNA]</scope>
    <source>
        <strain evidence="1 2">CCM 8644</strain>
    </source>
</reference>
<dbReference type="AlphaFoldDB" id="A0A179DLH0"/>
<reference evidence="1 2" key="1">
    <citation type="submission" date="2016-04" db="EMBL/GenBank/DDBJ databases">
        <authorList>
            <person name="Evans L.H."/>
            <person name="Alamgir A."/>
            <person name="Owens N."/>
            <person name="Weber N.D."/>
            <person name="Virtaneva K."/>
            <person name="Barbian K."/>
            <person name="Babar A."/>
            <person name="Rosenke K."/>
        </authorList>
    </citation>
    <scope>NUCLEOTIDE SEQUENCE [LARGE SCALE GENOMIC DNA]</scope>
    <source>
        <strain evidence="1 2">CCM 8644</strain>
    </source>
</reference>
<protein>
    <recommendedName>
        <fullName evidence="3">DUF3891 domain-containing protein</fullName>
    </recommendedName>
</protein>
<evidence type="ECO:0000313" key="2">
    <source>
        <dbReference type="Proteomes" id="UP000078459"/>
    </source>
</evidence>
<keyword evidence="2" id="KW-1185">Reference proteome</keyword>
<proteinExistence type="predicted"/>
<name>A0A179DLH0_9SPHI</name>
<dbReference type="STRING" id="1826909.A5893_00590"/>
<dbReference type="RefSeq" id="WP_068820673.1">
    <property type="nucleotide sequence ID" value="NZ_LWHJ01000011.1"/>
</dbReference>
<organism evidence="1 2">
    <name type="scientific">Pedobacter psychrophilus</name>
    <dbReference type="NCBI Taxonomy" id="1826909"/>
    <lineage>
        <taxon>Bacteria</taxon>
        <taxon>Pseudomonadati</taxon>
        <taxon>Bacteroidota</taxon>
        <taxon>Sphingobacteriia</taxon>
        <taxon>Sphingobacteriales</taxon>
        <taxon>Sphingobacteriaceae</taxon>
        <taxon>Pedobacter</taxon>
    </lineage>
</organism>
<dbReference type="OrthoDB" id="872894at2"/>